<keyword evidence="5 6" id="KW-0472">Membrane</keyword>
<feature type="domain" description="RDD" evidence="7">
    <location>
        <begin position="24"/>
        <end position="134"/>
    </location>
</feature>
<comment type="subcellular location">
    <subcellularLocation>
        <location evidence="1">Cell membrane</location>
        <topology evidence="1">Multi-pass membrane protein</topology>
    </subcellularLocation>
</comment>
<evidence type="ECO:0000313" key="8">
    <source>
        <dbReference type="EMBL" id="MEX6690284.1"/>
    </source>
</evidence>
<keyword evidence="4 6" id="KW-1133">Transmembrane helix</keyword>
<dbReference type="Proteomes" id="UP001560573">
    <property type="component" value="Unassembled WGS sequence"/>
</dbReference>
<dbReference type="InterPro" id="IPR010432">
    <property type="entry name" value="RDD"/>
</dbReference>
<organism evidence="8 9">
    <name type="scientific">Danxiaibacter flavus</name>
    <dbReference type="NCBI Taxonomy" id="3049108"/>
    <lineage>
        <taxon>Bacteria</taxon>
        <taxon>Pseudomonadati</taxon>
        <taxon>Bacteroidota</taxon>
        <taxon>Chitinophagia</taxon>
        <taxon>Chitinophagales</taxon>
        <taxon>Chitinophagaceae</taxon>
        <taxon>Danxiaibacter</taxon>
    </lineage>
</organism>
<reference evidence="8 9" key="1">
    <citation type="submission" date="2023-07" db="EMBL/GenBank/DDBJ databases">
        <authorList>
            <person name="Lian W.-H."/>
        </authorList>
    </citation>
    <scope>NUCLEOTIDE SEQUENCE [LARGE SCALE GENOMIC DNA]</scope>
    <source>
        <strain evidence="8 9">SYSU DXS3180</strain>
    </source>
</reference>
<dbReference type="Pfam" id="PF06271">
    <property type="entry name" value="RDD"/>
    <property type="match status" value="1"/>
</dbReference>
<name>A0ABV3ZMF5_9BACT</name>
<dbReference type="InterPro" id="IPR051791">
    <property type="entry name" value="Pra-immunoreactive"/>
</dbReference>
<keyword evidence="2" id="KW-1003">Cell membrane</keyword>
<protein>
    <submittedName>
        <fullName evidence="8">RDD family protein</fullName>
    </submittedName>
</protein>
<evidence type="ECO:0000256" key="1">
    <source>
        <dbReference type="ARBA" id="ARBA00004651"/>
    </source>
</evidence>
<accession>A0ABV3ZMF5</accession>
<dbReference type="EMBL" id="JAULBC010000008">
    <property type="protein sequence ID" value="MEX6690284.1"/>
    <property type="molecule type" value="Genomic_DNA"/>
</dbReference>
<evidence type="ECO:0000256" key="2">
    <source>
        <dbReference type="ARBA" id="ARBA00022475"/>
    </source>
</evidence>
<evidence type="ECO:0000256" key="4">
    <source>
        <dbReference type="ARBA" id="ARBA00022989"/>
    </source>
</evidence>
<dbReference type="PANTHER" id="PTHR36115:SF4">
    <property type="entry name" value="MEMBRANE PROTEIN"/>
    <property type="match status" value="1"/>
</dbReference>
<evidence type="ECO:0000256" key="5">
    <source>
        <dbReference type="ARBA" id="ARBA00023136"/>
    </source>
</evidence>
<feature type="transmembrane region" description="Helical" evidence="6">
    <location>
        <begin position="38"/>
        <end position="57"/>
    </location>
</feature>
<evidence type="ECO:0000313" key="9">
    <source>
        <dbReference type="Proteomes" id="UP001560573"/>
    </source>
</evidence>
<feature type="transmembrane region" description="Helical" evidence="6">
    <location>
        <begin position="69"/>
        <end position="87"/>
    </location>
</feature>
<sequence>MYPPENESSLLEIELELELNKEPATKGQRLVNCIIDTIIYLISWYVLMATIVTALNLMGSMTDSYTDTIAILFSLSPCLLYVPFYAFSEWISRGRSVGKFITKTKTIRLDGSKFTFKDALLRSLIRLIPIEPFTAFSNRGPWHDRWTKTRVVKK</sequence>
<keyword evidence="9" id="KW-1185">Reference proteome</keyword>
<comment type="caution">
    <text evidence="8">The sequence shown here is derived from an EMBL/GenBank/DDBJ whole genome shotgun (WGS) entry which is preliminary data.</text>
</comment>
<evidence type="ECO:0000259" key="7">
    <source>
        <dbReference type="Pfam" id="PF06271"/>
    </source>
</evidence>
<evidence type="ECO:0000256" key="6">
    <source>
        <dbReference type="SAM" id="Phobius"/>
    </source>
</evidence>
<keyword evidence="3 6" id="KW-0812">Transmembrane</keyword>
<gene>
    <name evidence="8" type="ORF">QTN47_22430</name>
</gene>
<proteinExistence type="predicted"/>
<evidence type="ECO:0000256" key="3">
    <source>
        <dbReference type="ARBA" id="ARBA00022692"/>
    </source>
</evidence>
<dbReference type="RefSeq" id="WP_369331698.1">
    <property type="nucleotide sequence ID" value="NZ_JAULBC010000008.1"/>
</dbReference>
<dbReference type="PANTHER" id="PTHR36115">
    <property type="entry name" value="PROLINE-RICH ANTIGEN HOMOLOG-RELATED"/>
    <property type="match status" value="1"/>
</dbReference>